<dbReference type="PRINTS" id="PR00346">
    <property type="entry name" value="TISSUEFACTOR"/>
</dbReference>
<feature type="domain" description="Fibronectin type-III" evidence="19">
    <location>
        <begin position="19"/>
        <end position="113"/>
    </location>
</feature>
<keyword evidence="10 16" id="KW-0094">Blood coagulation</keyword>
<evidence type="ECO:0000256" key="13">
    <source>
        <dbReference type="ARBA" id="ARBA00023157"/>
    </source>
</evidence>
<dbReference type="PIRSF" id="PIRSF002498">
    <property type="entry name" value="Tissue_factor_3"/>
    <property type="match status" value="1"/>
</dbReference>
<comment type="function">
    <text evidence="1 16">Initiates blood coagulation by forming a complex with circulating factor VII or VIIa. The [TF:VIIa] complex activates factors IX or X by specific limited proteolysis. TF plays a role in normal hemostasis by initiating the cell-surface assembly and propagation of the coagulation protease cascade.</text>
</comment>
<evidence type="ECO:0000256" key="6">
    <source>
        <dbReference type="ARBA" id="ARBA00022692"/>
    </source>
</evidence>
<accession>A0ABM0IGN0</accession>
<dbReference type="InterPro" id="IPR030472">
    <property type="entry name" value="Tissue_Factor_CS"/>
</dbReference>
<dbReference type="InterPro" id="IPR001187">
    <property type="entry name" value="Tissue_factor"/>
</dbReference>
<evidence type="ECO:0000256" key="1">
    <source>
        <dbReference type="ARBA" id="ARBA00002201"/>
    </source>
</evidence>
<dbReference type="SUPFAM" id="SSF49265">
    <property type="entry name" value="Fibronectin type III"/>
    <property type="match status" value="2"/>
</dbReference>
<evidence type="ECO:0000256" key="14">
    <source>
        <dbReference type="ARBA" id="ARBA00023180"/>
    </source>
</evidence>
<dbReference type="RefSeq" id="XP_004699628.1">
    <property type="nucleotide sequence ID" value="XM_004699571.2"/>
</dbReference>
<feature type="transmembrane region" description="Helical" evidence="17">
    <location>
        <begin position="254"/>
        <end position="277"/>
    </location>
</feature>
<organism evidence="21 22">
    <name type="scientific">Echinops telfairi</name>
    <name type="common">Lesser hedgehog tenrec</name>
    <dbReference type="NCBI Taxonomy" id="9371"/>
    <lineage>
        <taxon>Eukaryota</taxon>
        <taxon>Metazoa</taxon>
        <taxon>Chordata</taxon>
        <taxon>Craniata</taxon>
        <taxon>Vertebrata</taxon>
        <taxon>Euteleostomi</taxon>
        <taxon>Mammalia</taxon>
        <taxon>Eutheria</taxon>
        <taxon>Afrotheria</taxon>
        <taxon>Tenrecidae</taxon>
        <taxon>Tenrecinae</taxon>
        <taxon>Echinops</taxon>
    </lineage>
</organism>
<proteinExistence type="inferred from homology"/>
<comment type="similarity">
    <text evidence="3 16">Belongs to the tissue factor family.</text>
</comment>
<keyword evidence="12" id="KW-0564">Palmitate</keyword>
<evidence type="ECO:0000256" key="4">
    <source>
        <dbReference type="ARBA" id="ARBA00011184"/>
    </source>
</evidence>
<keyword evidence="8 18" id="KW-0732">Signal</keyword>
<comment type="subcellular location">
    <subcellularLocation>
        <location evidence="2">Membrane</location>
        <topology evidence="2">Single-pass type I membrane protein</topology>
    </subcellularLocation>
</comment>
<evidence type="ECO:0000256" key="12">
    <source>
        <dbReference type="ARBA" id="ARBA00023139"/>
    </source>
</evidence>
<evidence type="ECO:0000256" key="9">
    <source>
        <dbReference type="ARBA" id="ARBA00022989"/>
    </source>
</evidence>
<keyword evidence="15" id="KW-0449">Lipoprotein</keyword>
<dbReference type="InterPro" id="IPR013783">
    <property type="entry name" value="Ig-like_fold"/>
</dbReference>
<evidence type="ECO:0000256" key="11">
    <source>
        <dbReference type="ARBA" id="ARBA00023136"/>
    </source>
</evidence>
<sequence length="295" mass="32592">MAPHTGPRAPRPDVAVARALLLSWVLAQLTSAAGDADTLVARNLTWKSTNFKTILEWIPTPSNHAYTVQISTQLGDWKNKCFQTRDTECDLTDEIVKDVKATYTARVLTVLEPGSGHDPDPVEEPSFNKSPSFIPYLETNLIQPTIKGFEQVGTKLNVTVQDPLTLVRANGTFLSLRKVFQKDLSYVLSYWKASTTGKKSIQTDSEEFLVKVEEGGKYCFSVQAVILSRKTNQKSPESLSRCTSREEGISRETVIILGAVALVVIILGAIALSVCLCRKGKGRRRGKEHSRLNIT</sequence>
<evidence type="ECO:0000256" key="17">
    <source>
        <dbReference type="SAM" id="Phobius"/>
    </source>
</evidence>
<reference evidence="22" key="1">
    <citation type="submission" date="2025-08" db="UniProtKB">
        <authorList>
            <consortium name="RefSeq"/>
        </authorList>
    </citation>
    <scope>IDENTIFICATION</scope>
</reference>
<evidence type="ECO:0000256" key="3">
    <source>
        <dbReference type="ARBA" id="ARBA00009197"/>
    </source>
</evidence>
<feature type="domain" description="Interferon/interleukin receptor" evidence="20">
    <location>
        <begin position="139"/>
        <end position="244"/>
    </location>
</feature>
<dbReference type="PANTHER" id="PTHR20859">
    <property type="entry name" value="INTERFERON/INTERLEUKIN RECEPTOR"/>
    <property type="match status" value="1"/>
</dbReference>
<evidence type="ECO:0000256" key="18">
    <source>
        <dbReference type="SAM" id="SignalP"/>
    </source>
</evidence>
<evidence type="ECO:0000256" key="16">
    <source>
        <dbReference type="PIRNR" id="PIRNR002498"/>
    </source>
</evidence>
<feature type="signal peptide" evidence="18">
    <location>
        <begin position="1"/>
        <end position="32"/>
    </location>
</feature>
<evidence type="ECO:0000256" key="8">
    <source>
        <dbReference type="ARBA" id="ARBA00022729"/>
    </source>
</evidence>
<comment type="subunit">
    <text evidence="4">Interacts with HSPE; the interaction, inhibited by heparin, promotes the generation of activated factor X and activates coagulation in the presence of activated factor VII.</text>
</comment>
<dbReference type="Proteomes" id="UP000694863">
    <property type="component" value="Unplaced"/>
</dbReference>
<keyword evidence="7" id="KW-0356">Hemostasis</keyword>
<dbReference type="PROSITE" id="PS00621">
    <property type="entry name" value="TISSUE_FACTOR"/>
    <property type="match status" value="1"/>
</dbReference>
<keyword evidence="6 17" id="KW-0812">Transmembrane</keyword>
<evidence type="ECO:0000259" key="20">
    <source>
        <dbReference type="Pfam" id="PF09294"/>
    </source>
</evidence>
<dbReference type="InterPro" id="IPR036116">
    <property type="entry name" value="FN3_sf"/>
</dbReference>
<feature type="chain" id="PRO_5046767873" description="Tissue factor" evidence="18">
    <location>
        <begin position="33"/>
        <end position="295"/>
    </location>
</feature>
<dbReference type="InterPro" id="IPR015373">
    <property type="entry name" value="Interferon/interleukin_rcp_dom"/>
</dbReference>
<name>A0ABM0IGN0_ECHTE</name>
<dbReference type="Gene3D" id="2.60.40.10">
    <property type="entry name" value="Immunoglobulins"/>
    <property type="match status" value="2"/>
</dbReference>
<evidence type="ECO:0000256" key="5">
    <source>
        <dbReference type="ARBA" id="ARBA00018722"/>
    </source>
</evidence>
<dbReference type="PANTHER" id="PTHR20859:SF22">
    <property type="entry name" value="TISSUE FACTOR"/>
    <property type="match status" value="1"/>
</dbReference>
<dbReference type="Pfam" id="PF01108">
    <property type="entry name" value="Tissue_fac"/>
    <property type="match status" value="1"/>
</dbReference>
<evidence type="ECO:0000256" key="10">
    <source>
        <dbReference type="ARBA" id="ARBA00023084"/>
    </source>
</evidence>
<dbReference type="Pfam" id="PF09294">
    <property type="entry name" value="Interfer-bind"/>
    <property type="match status" value="1"/>
</dbReference>
<keyword evidence="21" id="KW-1185">Reference proteome</keyword>
<evidence type="ECO:0000256" key="2">
    <source>
        <dbReference type="ARBA" id="ARBA00004479"/>
    </source>
</evidence>
<keyword evidence="11 17" id="KW-0472">Membrane</keyword>
<keyword evidence="13" id="KW-1015">Disulfide bond</keyword>
<evidence type="ECO:0000313" key="22">
    <source>
        <dbReference type="RefSeq" id="XP_004699628.1"/>
    </source>
</evidence>
<evidence type="ECO:0000256" key="15">
    <source>
        <dbReference type="ARBA" id="ARBA00023288"/>
    </source>
</evidence>
<keyword evidence="9 17" id="KW-1133">Transmembrane helix</keyword>
<keyword evidence="14" id="KW-0325">Glycoprotein</keyword>
<dbReference type="InterPro" id="IPR003961">
    <property type="entry name" value="FN3_dom"/>
</dbReference>
<dbReference type="GeneID" id="101651130"/>
<protein>
    <recommendedName>
        <fullName evidence="5 16">Tissue factor</fullName>
        <shortName evidence="16">TF</shortName>
    </recommendedName>
</protein>
<gene>
    <name evidence="22" type="primary">F3</name>
</gene>
<evidence type="ECO:0000256" key="7">
    <source>
        <dbReference type="ARBA" id="ARBA00022696"/>
    </source>
</evidence>
<evidence type="ECO:0000259" key="19">
    <source>
        <dbReference type="Pfam" id="PF01108"/>
    </source>
</evidence>
<evidence type="ECO:0000313" key="21">
    <source>
        <dbReference type="Proteomes" id="UP000694863"/>
    </source>
</evidence>
<dbReference type="InterPro" id="IPR050650">
    <property type="entry name" value="Type-II_Cytokine-TF_Rcpt"/>
</dbReference>